<dbReference type="AlphaFoldDB" id="A0ABD1L8W5"/>
<keyword evidence="2" id="KW-1185">Reference proteome</keyword>
<name>A0ABD1L8W5_9FABA</name>
<sequence>MRATSLYQRELLSGISLGYHGIIEDLLKFHGFDLRVKEVKKLDQFEEWSDQSYTYFGFNVLGGVLEKSSSEKSITNSLIIFISVVSFWKSLSFVKCYTYKIEFLFEIKVSNMKILEAQRNTKSKGPTRSLKEKPHLLKFHHYWCQEKYFLFFP</sequence>
<comment type="caution">
    <text evidence="1">The sequence shown here is derived from an EMBL/GenBank/DDBJ whole genome shotgun (WGS) entry which is preliminary data.</text>
</comment>
<organism evidence="1 2">
    <name type="scientific">Flemingia macrophylla</name>
    <dbReference type="NCBI Taxonomy" id="520843"/>
    <lineage>
        <taxon>Eukaryota</taxon>
        <taxon>Viridiplantae</taxon>
        <taxon>Streptophyta</taxon>
        <taxon>Embryophyta</taxon>
        <taxon>Tracheophyta</taxon>
        <taxon>Spermatophyta</taxon>
        <taxon>Magnoliopsida</taxon>
        <taxon>eudicotyledons</taxon>
        <taxon>Gunneridae</taxon>
        <taxon>Pentapetalae</taxon>
        <taxon>rosids</taxon>
        <taxon>fabids</taxon>
        <taxon>Fabales</taxon>
        <taxon>Fabaceae</taxon>
        <taxon>Papilionoideae</taxon>
        <taxon>50 kb inversion clade</taxon>
        <taxon>NPAAA clade</taxon>
        <taxon>indigoferoid/millettioid clade</taxon>
        <taxon>Phaseoleae</taxon>
        <taxon>Flemingia</taxon>
    </lineage>
</organism>
<evidence type="ECO:0000313" key="1">
    <source>
        <dbReference type="EMBL" id="KAL2319959.1"/>
    </source>
</evidence>
<reference evidence="1 2" key="1">
    <citation type="submission" date="2024-08" db="EMBL/GenBank/DDBJ databases">
        <title>Insights into the chromosomal genome structure of Flemingia macrophylla.</title>
        <authorList>
            <person name="Ding Y."/>
            <person name="Zhao Y."/>
            <person name="Bi W."/>
            <person name="Wu M."/>
            <person name="Zhao G."/>
            <person name="Gong Y."/>
            <person name="Li W."/>
            <person name="Zhang P."/>
        </authorList>
    </citation>
    <scope>NUCLEOTIDE SEQUENCE [LARGE SCALE GENOMIC DNA]</scope>
    <source>
        <strain evidence="1">DYQJB</strain>
        <tissue evidence="1">Leaf</tissue>
    </source>
</reference>
<gene>
    <name evidence="1" type="ORF">Fmac_028928</name>
</gene>
<dbReference type="Proteomes" id="UP001603857">
    <property type="component" value="Unassembled WGS sequence"/>
</dbReference>
<protein>
    <submittedName>
        <fullName evidence="1">Uncharacterized protein</fullName>
    </submittedName>
</protein>
<accession>A0ABD1L8W5</accession>
<proteinExistence type="predicted"/>
<dbReference type="EMBL" id="JBGMDY010000010">
    <property type="protein sequence ID" value="KAL2319959.1"/>
    <property type="molecule type" value="Genomic_DNA"/>
</dbReference>
<evidence type="ECO:0000313" key="2">
    <source>
        <dbReference type="Proteomes" id="UP001603857"/>
    </source>
</evidence>